<reference evidence="2" key="1">
    <citation type="submission" date="2015-06" db="EMBL/GenBank/DDBJ databases">
        <authorList>
            <person name="Hoefler B.C."/>
            <person name="Straight P.D."/>
        </authorList>
    </citation>
    <scope>NUCLEOTIDE SEQUENCE</scope>
</reference>
<protein>
    <submittedName>
        <fullName evidence="2">Uncharacterized protein</fullName>
    </submittedName>
</protein>
<dbReference type="GO" id="GO:0004402">
    <property type="term" value="F:histone acetyltransferase activity"/>
    <property type="evidence" value="ECO:0007669"/>
    <property type="project" value="TreeGrafter"/>
</dbReference>
<evidence type="ECO:0000256" key="1">
    <source>
        <dbReference type="SAM" id="MobiDB-lite"/>
    </source>
</evidence>
<dbReference type="PANTHER" id="PTHR20916">
    <property type="entry name" value="CYSTEINE AND GLYCINE-RICH PROTEIN 2 BINDING PROTEIN"/>
    <property type="match status" value="1"/>
</dbReference>
<dbReference type="EMBL" id="GDHF01031747">
    <property type="protein sequence ID" value="JAI20567.1"/>
    <property type="molecule type" value="Transcribed_RNA"/>
</dbReference>
<proteinExistence type="predicted"/>
<dbReference type="PANTHER" id="PTHR20916:SF26">
    <property type="entry name" value="CYSTEINE-RICH PROTEIN 2-BINDING PROTEIN"/>
    <property type="match status" value="1"/>
</dbReference>
<organism evidence="2">
    <name type="scientific">Bactrocera latifrons</name>
    <name type="common">Malaysian fruit fly</name>
    <name type="synonym">Chaetodacus latifrons</name>
    <dbReference type="NCBI Taxonomy" id="174628"/>
    <lineage>
        <taxon>Eukaryota</taxon>
        <taxon>Metazoa</taxon>
        <taxon>Ecdysozoa</taxon>
        <taxon>Arthropoda</taxon>
        <taxon>Hexapoda</taxon>
        <taxon>Insecta</taxon>
        <taxon>Pterygota</taxon>
        <taxon>Neoptera</taxon>
        <taxon>Endopterygota</taxon>
        <taxon>Diptera</taxon>
        <taxon>Brachycera</taxon>
        <taxon>Muscomorpha</taxon>
        <taxon>Tephritoidea</taxon>
        <taxon>Tephritidae</taxon>
        <taxon>Bactrocera</taxon>
        <taxon>Bactrocera</taxon>
    </lineage>
</organism>
<dbReference type="AlphaFoldDB" id="A0A0K8TYT9"/>
<sequence length="269" mass="28949">MQYSKSDYEVFNSSFVSSNDFFSYPNNNNNKSQHDGPHQFQTQVQIHSQSVDNIRNMQIASDSDTELHEKASTTTLRSFQGGNVNNNTLRFQPTLAPTTTQFQPFADFSNAIKPDFPSANSNFNTNNSNNNNNPLSNYAFGQPPAGSANDKYPAASLTSSYSNALTAALADTPGIKIAPLSMLPTSATTMQTTFDYAAGFGNSFDNNSVAGGAGGGSLFNYGFFDANSSMNHNHNNNFGNNIDNNNAIFSTSTLSSSSLGNCKLEVSVH</sequence>
<dbReference type="OrthoDB" id="4033880at2759"/>
<gene>
    <name evidence="3" type="ORF">c1_g1_i1</name>
    <name evidence="2" type="ORF">c1_g1_i3</name>
</gene>
<accession>A0A0K8TYT9</accession>
<name>A0A0K8TYT9_BACLA</name>
<feature type="compositionally biased region" description="Low complexity" evidence="1">
    <location>
        <begin position="120"/>
        <end position="137"/>
    </location>
</feature>
<dbReference type="EMBL" id="GDHF01032682">
    <property type="protein sequence ID" value="JAI19632.1"/>
    <property type="molecule type" value="Transcribed_RNA"/>
</dbReference>
<evidence type="ECO:0000313" key="3">
    <source>
        <dbReference type="EMBL" id="JAI20567.1"/>
    </source>
</evidence>
<evidence type="ECO:0000313" key="2">
    <source>
        <dbReference type="EMBL" id="JAI19632.1"/>
    </source>
</evidence>
<feature type="region of interest" description="Disordered" evidence="1">
    <location>
        <begin position="120"/>
        <end position="151"/>
    </location>
</feature>